<feature type="domain" description="Mur ligase C-terminal" evidence="22">
    <location>
        <begin position="298"/>
        <end position="420"/>
    </location>
</feature>
<comment type="catalytic activity">
    <reaction evidence="19">
        <text>(6R)-5,10-methylenetetrahydrofolyl-(gamma-L-Glu)(n) + L-glutamate + ATP = (6R)-5,10-methylenetetrahydrofolyl-(gamma-L-Glu)(n+1) + ADP + phosphate + H(+)</text>
        <dbReference type="Rhea" id="RHEA:51912"/>
        <dbReference type="Rhea" id="RHEA-COMP:13257"/>
        <dbReference type="Rhea" id="RHEA-COMP:13258"/>
        <dbReference type="ChEBI" id="CHEBI:15378"/>
        <dbReference type="ChEBI" id="CHEBI:29985"/>
        <dbReference type="ChEBI" id="CHEBI:30616"/>
        <dbReference type="ChEBI" id="CHEBI:43474"/>
        <dbReference type="ChEBI" id="CHEBI:136572"/>
        <dbReference type="ChEBI" id="CHEBI:456216"/>
        <dbReference type="EC" id="6.3.2.17"/>
    </reaction>
</comment>
<dbReference type="InterPro" id="IPR001645">
    <property type="entry name" value="Folylpolyglutamate_synth"/>
</dbReference>
<comment type="function">
    <text evidence="1">Functions in two distinct reactions of the de novo folate biosynthetic pathway. Catalyzes the addition of a glutamate residue to dihydropteroate (7,8-dihydropteroate or H2Pte) to form dihydrofolate (7,8-dihydrofolate monoglutamate or H2Pte-Glu). Also catalyzes successive additions of L-glutamate to tetrahydrofolate or 10-formyltetrahydrofolate or 5,10-methylenetetrahydrofolate, leading to folylpolyglutamate derivatives.</text>
</comment>
<evidence type="ECO:0000256" key="21">
    <source>
        <dbReference type="PIRNR" id="PIRNR001563"/>
    </source>
</evidence>
<evidence type="ECO:0000256" key="1">
    <source>
        <dbReference type="ARBA" id="ARBA00002714"/>
    </source>
</evidence>
<dbReference type="InterPro" id="IPR013221">
    <property type="entry name" value="Mur_ligase_cen"/>
</dbReference>
<dbReference type="SUPFAM" id="SSF53244">
    <property type="entry name" value="MurD-like peptide ligases, peptide-binding domain"/>
    <property type="match status" value="1"/>
</dbReference>
<feature type="domain" description="Mur ligase central" evidence="23">
    <location>
        <begin position="46"/>
        <end position="191"/>
    </location>
</feature>
<evidence type="ECO:0000256" key="14">
    <source>
        <dbReference type="ARBA" id="ARBA00030048"/>
    </source>
</evidence>
<evidence type="ECO:0000256" key="6">
    <source>
        <dbReference type="ARBA" id="ARBA00013025"/>
    </source>
</evidence>
<keyword evidence="11 21" id="KW-0067">ATP-binding</keyword>
<dbReference type="Proteomes" id="UP001596018">
    <property type="component" value="Unassembled WGS sequence"/>
</dbReference>
<keyword evidence="25" id="KW-1185">Reference proteome</keyword>
<protein>
    <recommendedName>
        <fullName evidence="7">Dihydrofolate synthase/folylpolyglutamate synthase</fullName>
        <ecNumber evidence="5">6.3.2.12</ecNumber>
        <ecNumber evidence="6">6.3.2.17</ecNumber>
    </recommendedName>
    <alternativeName>
        <fullName evidence="16">Folylpoly-gamma-glutamate synthetase-dihydrofolate synthetase</fullName>
    </alternativeName>
    <alternativeName>
        <fullName evidence="14">Folylpolyglutamate synthetase</fullName>
    </alternativeName>
    <alternativeName>
        <fullName evidence="15">Tetrahydrofolylpolyglutamate synthase</fullName>
    </alternativeName>
</protein>
<comment type="similarity">
    <text evidence="4 21">Belongs to the folylpolyglutamate synthase family.</text>
</comment>
<dbReference type="Gene3D" id="3.40.1190.10">
    <property type="entry name" value="Mur-like, catalytic domain"/>
    <property type="match status" value="1"/>
</dbReference>
<evidence type="ECO:0000256" key="2">
    <source>
        <dbReference type="ARBA" id="ARBA00004799"/>
    </source>
</evidence>
<dbReference type="PANTHER" id="PTHR11136:SF0">
    <property type="entry name" value="DIHYDROFOLATE SYNTHETASE-RELATED"/>
    <property type="match status" value="1"/>
</dbReference>
<dbReference type="EMBL" id="JBHSMM010000001">
    <property type="protein sequence ID" value="MFC5439961.1"/>
    <property type="molecule type" value="Genomic_DNA"/>
</dbReference>
<name>A0ABW0JWA0_9GAMM</name>
<comment type="caution">
    <text evidence="24">The sequence shown here is derived from an EMBL/GenBank/DDBJ whole genome shotgun (WGS) entry which is preliminary data.</text>
</comment>
<comment type="catalytic activity">
    <reaction evidence="17">
        <text>(6S)-5,6,7,8-tetrahydrofolyl-(gamma-L-Glu)(n) + L-glutamate + ATP = (6S)-5,6,7,8-tetrahydrofolyl-(gamma-L-Glu)(n+1) + ADP + phosphate + H(+)</text>
        <dbReference type="Rhea" id="RHEA:10580"/>
        <dbReference type="Rhea" id="RHEA-COMP:14738"/>
        <dbReference type="Rhea" id="RHEA-COMP:14740"/>
        <dbReference type="ChEBI" id="CHEBI:15378"/>
        <dbReference type="ChEBI" id="CHEBI:29985"/>
        <dbReference type="ChEBI" id="CHEBI:30616"/>
        <dbReference type="ChEBI" id="CHEBI:43474"/>
        <dbReference type="ChEBI" id="CHEBI:141005"/>
        <dbReference type="ChEBI" id="CHEBI:456216"/>
        <dbReference type="EC" id="6.3.2.17"/>
    </reaction>
</comment>
<evidence type="ECO:0000256" key="4">
    <source>
        <dbReference type="ARBA" id="ARBA00008276"/>
    </source>
</evidence>
<dbReference type="NCBIfam" id="NF008101">
    <property type="entry name" value="PRK10846.1"/>
    <property type="match status" value="1"/>
</dbReference>
<accession>A0ABW0JWA0</accession>
<keyword evidence="12" id="KW-0460">Magnesium</keyword>
<gene>
    <name evidence="24" type="primary">folC</name>
    <name evidence="24" type="ORF">ACFPK0_08050</name>
</gene>
<evidence type="ECO:0000256" key="3">
    <source>
        <dbReference type="ARBA" id="ARBA00005150"/>
    </source>
</evidence>
<dbReference type="Pfam" id="PF02875">
    <property type="entry name" value="Mur_ligase_C"/>
    <property type="match status" value="1"/>
</dbReference>
<organism evidence="24 25">
    <name type="scientific">Rhodanobacter ginsenosidimutans</name>
    <dbReference type="NCBI Taxonomy" id="490571"/>
    <lineage>
        <taxon>Bacteria</taxon>
        <taxon>Pseudomonadati</taxon>
        <taxon>Pseudomonadota</taxon>
        <taxon>Gammaproteobacteria</taxon>
        <taxon>Lysobacterales</taxon>
        <taxon>Rhodanobacteraceae</taxon>
        <taxon>Rhodanobacter</taxon>
    </lineage>
</organism>
<evidence type="ECO:0000256" key="5">
    <source>
        <dbReference type="ARBA" id="ARBA00013023"/>
    </source>
</evidence>
<dbReference type="Gene3D" id="3.90.190.20">
    <property type="entry name" value="Mur ligase, C-terminal domain"/>
    <property type="match status" value="1"/>
</dbReference>
<evidence type="ECO:0000313" key="24">
    <source>
        <dbReference type="EMBL" id="MFC5439961.1"/>
    </source>
</evidence>
<comment type="pathway">
    <text evidence="2">Cofactor biosynthesis; tetrahydrofolate biosynthesis; 7,8-dihydrofolate from 2-amino-4-hydroxy-6-hydroxymethyl-7,8-dihydropteridine diphosphate and 4-aminobenzoate: step 2/2.</text>
</comment>
<comment type="catalytic activity">
    <reaction evidence="20">
        <text>7,8-dihydropteroate + L-glutamate + ATP = 7,8-dihydrofolate + ADP + phosphate + H(+)</text>
        <dbReference type="Rhea" id="RHEA:23584"/>
        <dbReference type="ChEBI" id="CHEBI:15378"/>
        <dbReference type="ChEBI" id="CHEBI:17839"/>
        <dbReference type="ChEBI" id="CHEBI:29985"/>
        <dbReference type="ChEBI" id="CHEBI:30616"/>
        <dbReference type="ChEBI" id="CHEBI:43474"/>
        <dbReference type="ChEBI" id="CHEBI:57451"/>
        <dbReference type="ChEBI" id="CHEBI:456216"/>
        <dbReference type="EC" id="6.3.2.12"/>
    </reaction>
</comment>
<keyword evidence="13" id="KW-0289">Folate biosynthesis</keyword>
<dbReference type="RefSeq" id="WP_377339666.1">
    <property type="nucleotide sequence ID" value="NZ_JALBWS010000014.1"/>
</dbReference>
<dbReference type="Pfam" id="PF08245">
    <property type="entry name" value="Mur_ligase_M"/>
    <property type="match status" value="1"/>
</dbReference>
<sequence length="449" mass="47371">MTRNLAEWLAYQEHVNVHSIELGLDRVRRVWQRMGTPVVARRVITVGGTNGKGSTVALLEAMARAAGLRTGSFTSPHLLRYNERVRIDGAEVDDVVLVASFERIEAARTAGSDPAIPLTYFEFGTLAALDLFARAGLDLAVLEVGLGGRLDAVNIIDADVAVVTTVDLDHMDWLGPDRDSIGREKAGIARRGRPAIVGELDPPLGLLQTLAACGARVERAGVDFHAQRHADGGWRWRHRDGADMKLPDPRLSAPVQYANAAAAIAALHALWSAEPALSTHDWPTAIGTGLRAASPSARLQPLGGDPPVLVDVGHNPQAARALADWLDAQPPARVHAVYGALGDKDVAGVIGALGTRIDHWHLAGLEQVSPRGLAVDALAGILRQTQPGATFDTHADVPAALAAARRTAQAGDRILAFGSFFVASAVLAQMALEPTPSAAARTVPVGTVP</sequence>
<evidence type="ECO:0000256" key="17">
    <source>
        <dbReference type="ARBA" id="ARBA00047493"/>
    </source>
</evidence>
<dbReference type="EC" id="6.3.2.12" evidence="5"/>
<comment type="pathway">
    <text evidence="3">Cofactor biosynthesis; tetrahydrofolylpolyglutamate biosynthesis.</text>
</comment>
<evidence type="ECO:0000256" key="13">
    <source>
        <dbReference type="ARBA" id="ARBA00022909"/>
    </source>
</evidence>
<dbReference type="PANTHER" id="PTHR11136">
    <property type="entry name" value="FOLYLPOLYGLUTAMATE SYNTHASE-RELATED"/>
    <property type="match status" value="1"/>
</dbReference>
<evidence type="ECO:0000259" key="23">
    <source>
        <dbReference type="Pfam" id="PF08245"/>
    </source>
</evidence>
<proteinExistence type="inferred from homology"/>
<evidence type="ECO:0000256" key="11">
    <source>
        <dbReference type="ARBA" id="ARBA00022840"/>
    </source>
</evidence>
<evidence type="ECO:0000256" key="12">
    <source>
        <dbReference type="ARBA" id="ARBA00022842"/>
    </source>
</evidence>
<keyword evidence="9" id="KW-0479">Metal-binding</keyword>
<dbReference type="InterPro" id="IPR036615">
    <property type="entry name" value="Mur_ligase_C_dom_sf"/>
</dbReference>
<evidence type="ECO:0000256" key="20">
    <source>
        <dbReference type="ARBA" id="ARBA00049161"/>
    </source>
</evidence>
<reference evidence="25" key="1">
    <citation type="journal article" date="2019" name="Int. J. Syst. Evol. Microbiol.">
        <title>The Global Catalogue of Microorganisms (GCM) 10K type strain sequencing project: providing services to taxonomists for standard genome sequencing and annotation.</title>
        <authorList>
            <consortium name="The Broad Institute Genomics Platform"/>
            <consortium name="The Broad Institute Genome Sequencing Center for Infectious Disease"/>
            <person name="Wu L."/>
            <person name="Ma J."/>
        </authorList>
    </citation>
    <scope>NUCLEOTIDE SEQUENCE [LARGE SCALE GENOMIC DNA]</scope>
    <source>
        <strain evidence="25">KACC 12822</strain>
    </source>
</reference>
<evidence type="ECO:0000256" key="8">
    <source>
        <dbReference type="ARBA" id="ARBA00022598"/>
    </source>
</evidence>
<dbReference type="InterPro" id="IPR036565">
    <property type="entry name" value="Mur-like_cat_sf"/>
</dbReference>
<evidence type="ECO:0000256" key="7">
    <source>
        <dbReference type="ARBA" id="ARBA00019357"/>
    </source>
</evidence>
<evidence type="ECO:0000256" key="9">
    <source>
        <dbReference type="ARBA" id="ARBA00022723"/>
    </source>
</evidence>
<dbReference type="NCBIfam" id="TIGR01499">
    <property type="entry name" value="folC"/>
    <property type="match status" value="1"/>
</dbReference>
<dbReference type="GO" id="GO:0008841">
    <property type="term" value="F:dihydrofolate synthase activity"/>
    <property type="evidence" value="ECO:0007669"/>
    <property type="project" value="UniProtKB-EC"/>
</dbReference>
<dbReference type="EC" id="6.3.2.17" evidence="6"/>
<evidence type="ECO:0000256" key="18">
    <source>
        <dbReference type="ARBA" id="ARBA00047808"/>
    </source>
</evidence>
<evidence type="ECO:0000256" key="10">
    <source>
        <dbReference type="ARBA" id="ARBA00022741"/>
    </source>
</evidence>
<evidence type="ECO:0000259" key="22">
    <source>
        <dbReference type="Pfam" id="PF02875"/>
    </source>
</evidence>
<dbReference type="PIRSF" id="PIRSF001563">
    <property type="entry name" value="Folylpolyglu_synth"/>
    <property type="match status" value="1"/>
</dbReference>
<dbReference type="InterPro" id="IPR004101">
    <property type="entry name" value="Mur_ligase_C"/>
</dbReference>
<keyword evidence="10 21" id="KW-0547">Nucleotide-binding</keyword>
<dbReference type="GO" id="GO:0004326">
    <property type="term" value="F:tetrahydrofolylpolyglutamate synthase activity"/>
    <property type="evidence" value="ECO:0007669"/>
    <property type="project" value="UniProtKB-EC"/>
</dbReference>
<dbReference type="SUPFAM" id="SSF53623">
    <property type="entry name" value="MurD-like peptide ligases, catalytic domain"/>
    <property type="match status" value="1"/>
</dbReference>
<evidence type="ECO:0000313" key="25">
    <source>
        <dbReference type="Proteomes" id="UP001596018"/>
    </source>
</evidence>
<evidence type="ECO:0000256" key="19">
    <source>
        <dbReference type="ARBA" id="ARBA00049035"/>
    </source>
</evidence>
<evidence type="ECO:0000256" key="15">
    <source>
        <dbReference type="ARBA" id="ARBA00030592"/>
    </source>
</evidence>
<evidence type="ECO:0000256" key="16">
    <source>
        <dbReference type="ARBA" id="ARBA00032510"/>
    </source>
</evidence>
<keyword evidence="8 21" id="KW-0436">Ligase</keyword>
<comment type="catalytic activity">
    <reaction evidence="18">
        <text>10-formyltetrahydrofolyl-(gamma-L-Glu)(n) + L-glutamate + ATP = 10-formyltetrahydrofolyl-(gamma-L-Glu)(n+1) + ADP + phosphate + H(+)</text>
        <dbReference type="Rhea" id="RHEA:51904"/>
        <dbReference type="Rhea" id="RHEA-COMP:13088"/>
        <dbReference type="Rhea" id="RHEA-COMP:14300"/>
        <dbReference type="ChEBI" id="CHEBI:15378"/>
        <dbReference type="ChEBI" id="CHEBI:29985"/>
        <dbReference type="ChEBI" id="CHEBI:30616"/>
        <dbReference type="ChEBI" id="CHEBI:43474"/>
        <dbReference type="ChEBI" id="CHEBI:134413"/>
        <dbReference type="ChEBI" id="CHEBI:456216"/>
        <dbReference type="EC" id="6.3.2.17"/>
    </reaction>
</comment>